<dbReference type="GO" id="GO:0005524">
    <property type="term" value="F:ATP binding"/>
    <property type="evidence" value="ECO:0007669"/>
    <property type="project" value="UniProtKB-KW"/>
</dbReference>
<dbReference type="InterPro" id="IPR027417">
    <property type="entry name" value="P-loop_NTPase"/>
</dbReference>
<evidence type="ECO:0000256" key="1">
    <source>
        <dbReference type="ARBA" id="ARBA00005417"/>
    </source>
</evidence>
<comment type="similarity">
    <text evidence="1">Belongs to the ABC transporter superfamily.</text>
</comment>
<gene>
    <name evidence="6" type="primary">gldA</name>
    <name evidence="6" type="ORF">GCM10023143_04310</name>
</gene>
<dbReference type="Pfam" id="PF13732">
    <property type="entry name" value="DrrA1-3_C"/>
    <property type="match status" value="1"/>
</dbReference>
<sequence>MSIEVSHLCKSYGTQRAVDDISFSVGRGEIVGFLGPNGAGKSTTMRMLTGYLPPASGTARVCGLDVTARPLEVRRRTGYLPESNPLYADMYIREYLDFVAAVYRIPRRRRRERIAEMIRLTGLTREQHKKIGMLSKGYRQRVGLAQALIHDPEVLILDEPGSGLDPNQIVEIRQLIRQLGQEKTVILSTHILQEVEALCTRVVIIHEGRLVADNRLEQLRSQAGQQMQVLVEFAGAASREQLEALPGVSAALPLEGGRWQLSGPDPEPIRKNLLQFALQNNLNIVSLQSQSSSLEEVFRKLTTP</sequence>
<dbReference type="RefSeq" id="WP_344974594.1">
    <property type="nucleotide sequence ID" value="NZ_BAABFN010000001.1"/>
</dbReference>
<evidence type="ECO:0000259" key="5">
    <source>
        <dbReference type="PROSITE" id="PS50893"/>
    </source>
</evidence>
<dbReference type="CDD" id="cd03230">
    <property type="entry name" value="ABC_DR_subfamily_A"/>
    <property type="match status" value="1"/>
</dbReference>
<dbReference type="InterPro" id="IPR025302">
    <property type="entry name" value="DrrA1/2-like_C"/>
</dbReference>
<organism evidence="6 7">
    <name type="scientific">Compostibacter hankyongensis</name>
    <dbReference type="NCBI Taxonomy" id="1007089"/>
    <lineage>
        <taxon>Bacteria</taxon>
        <taxon>Pseudomonadati</taxon>
        <taxon>Bacteroidota</taxon>
        <taxon>Chitinophagia</taxon>
        <taxon>Chitinophagales</taxon>
        <taxon>Chitinophagaceae</taxon>
        <taxon>Compostibacter</taxon>
    </lineage>
</organism>
<dbReference type="PROSITE" id="PS50893">
    <property type="entry name" value="ABC_TRANSPORTER_2"/>
    <property type="match status" value="1"/>
</dbReference>
<dbReference type="SMART" id="SM00382">
    <property type="entry name" value="AAA"/>
    <property type="match status" value="1"/>
</dbReference>
<keyword evidence="7" id="KW-1185">Reference proteome</keyword>
<dbReference type="SUPFAM" id="SSF52540">
    <property type="entry name" value="P-loop containing nucleoside triphosphate hydrolases"/>
    <property type="match status" value="1"/>
</dbReference>
<keyword evidence="3" id="KW-0547">Nucleotide-binding</keyword>
<dbReference type="PANTHER" id="PTHR43335:SF4">
    <property type="entry name" value="ABC TRANSPORTER, ATP-BINDING PROTEIN"/>
    <property type="match status" value="1"/>
</dbReference>
<proteinExistence type="inferred from homology"/>
<dbReference type="InterPro" id="IPR003439">
    <property type="entry name" value="ABC_transporter-like_ATP-bd"/>
</dbReference>
<dbReference type="PANTHER" id="PTHR43335">
    <property type="entry name" value="ABC TRANSPORTER, ATP-BINDING PROTEIN"/>
    <property type="match status" value="1"/>
</dbReference>
<evidence type="ECO:0000256" key="2">
    <source>
        <dbReference type="ARBA" id="ARBA00022448"/>
    </source>
</evidence>
<dbReference type="EMBL" id="BAABFN010000001">
    <property type="protein sequence ID" value="GAA4302111.1"/>
    <property type="molecule type" value="Genomic_DNA"/>
</dbReference>
<keyword evidence="2" id="KW-0813">Transport</keyword>
<dbReference type="Pfam" id="PF00005">
    <property type="entry name" value="ABC_tran"/>
    <property type="match status" value="1"/>
</dbReference>
<evidence type="ECO:0000256" key="4">
    <source>
        <dbReference type="ARBA" id="ARBA00022840"/>
    </source>
</evidence>
<keyword evidence="4 6" id="KW-0067">ATP-binding</keyword>
<protein>
    <submittedName>
        <fullName evidence="6">Gliding motility-associated ABC transporter ATP-binding subunit GldA</fullName>
    </submittedName>
</protein>
<dbReference type="InterPro" id="IPR019864">
    <property type="entry name" value="Motility-assoc_ABC_GldA"/>
</dbReference>
<dbReference type="NCBIfam" id="TIGR03522">
    <property type="entry name" value="GldA_ABC_ATP"/>
    <property type="match status" value="1"/>
</dbReference>
<dbReference type="InterPro" id="IPR003593">
    <property type="entry name" value="AAA+_ATPase"/>
</dbReference>
<evidence type="ECO:0000313" key="6">
    <source>
        <dbReference type="EMBL" id="GAA4302111.1"/>
    </source>
</evidence>
<comment type="caution">
    <text evidence="6">The sequence shown here is derived from an EMBL/GenBank/DDBJ whole genome shotgun (WGS) entry which is preliminary data.</text>
</comment>
<evidence type="ECO:0000313" key="7">
    <source>
        <dbReference type="Proteomes" id="UP001501207"/>
    </source>
</evidence>
<name>A0ABP8FFH0_9BACT</name>
<dbReference type="Proteomes" id="UP001501207">
    <property type="component" value="Unassembled WGS sequence"/>
</dbReference>
<evidence type="ECO:0000256" key="3">
    <source>
        <dbReference type="ARBA" id="ARBA00022741"/>
    </source>
</evidence>
<accession>A0ABP8FFH0</accession>
<reference evidence="7" key="1">
    <citation type="journal article" date="2019" name="Int. J. Syst. Evol. Microbiol.">
        <title>The Global Catalogue of Microorganisms (GCM) 10K type strain sequencing project: providing services to taxonomists for standard genome sequencing and annotation.</title>
        <authorList>
            <consortium name="The Broad Institute Genomics Platform"/>
            <consortium name="The Broad Institute Genome Sequencing Center for Infectious Disease"/>
            <person name="Wu L."/>
            <person name="Ma J."/>
        </authorList>
    </citation>
    <scope>NUCLEOTIDE SEQUENCE [LARGE SCALE GENOMIC DNA]</scope>
    <source>
        <strain evidence="7">JCM 17664</strain>
    </source>
</reference>
<dbReference type="Gene3D" id="3.40.50.300">
    <property type="entry name" value="P-loop containing nucleotide triphosphate hydrolases"/>
    <property type="match status" value="1"/>
</dbReference>
<feature type="domain" description="ABC transporter" evidence="5">
    <location>
        <begin position="3"/>
        <end position="232"/>
    </location>
</feature>